<comment type="caution">
    <text evidence="2">The sequence shown here is derived from an EMBL/GenBank/DDBJ whole genome shotgun (WGS) entry which is preliminary data.</text>
</comment>
<evidence type="ECO:0000256" key="1">
    <source>
        <dbReference type="SAM" id="Phobius"/>
    </source>
</evidence>
<protein>
    <submittedName>
        <fullName evidence="2">Uncharacterized protein</fullName>
    </submittedName>
</protein>
<gene>
    <name evidence="2" type="ORF">S03H2_22315</name>
</gene>
<keyword evidence="1" id="KW-0472">Membrane</keyword>
<organism evidence="2">
    <name type="scientific">marine sediment metagenome</name>
    <dbReference type="NCBI Taxonomy" id="412755"/>
    <lineage>
        <taxon>unclassified sequences</taxon>
        <taxon>metagenomes</taxon>
        <taxon>ecological metagenomes</taxon>
    </lineage>
</organism>
<evidence type="ECO:0000313" key="2">
    <source>
        <dbReference type="EMBL" id="GAH35792.1"/>
    </source>
</evidence>
<keyword evidence="1" id="KW-0812">Transmembrane</keyword>
<keyword evidence="1" id="KW-1133">Transmembrane helix</keyword>
<reference evidence="2" key="1">
    <citation type="journal article" date="2014" name="Front. Microbiol.">
        <title>High frequency of phylogenetically diverse reductive dehalogenase-homologous genes in deep subseafloor sedimentary metagenomes.</title>
        <authorList>
            <person name="Kawai M."/>
            <person name="Futagami T."/>
            <person name="Toyoda A."/>
            <person name="Takaki Y."/>
            <person name="Nishi S."/>
            <person name="Hori S."/>
            <person name="Arai W."/>
            <person name="Tsubouchi T."/>
            <person name="Morono Y."/>
            <person name="Uchiyama I."/>
            <person name="Ito T."/>
            <person name="Fujiyama A."/>
            <person name="Inagaki F."/>
            <person name="Takami H."/>
        </authorList>
    </citation>
    <scope>NUCLEOTIDE SEQUENCE</scope>
    <source>
        <strain evidence="2">Expedition CK06-06</strain>
    </source>
</reference>
<proteinExistence type="predicted"/>
<dbReference type="EMBL" id="BARU01011997">
    <property type="protein sequence ID" value="GAH35792.1"/>
    <property type="molecule type" value="Genomic_DNA"/>
</dbReference>
<feature type="transmembrane region" description="Helical" evidence="1">
    <location>
        <begin position="180"/>
        <end position="201"/>
    </location>
</feature>
<sequence>KDVYWNELCKQVLPSFKLLEIVEKYDMLIDLSKNIYDDKLIVEMISLVMVLLSKGMKLIINCKKPYKLQLDEIPFTKCVDIINCSMIDANILWLDTAQNMTTKNIIAIISNKLYQSTNFKNSSSKCWVLMNNPISKEIKIEDVIKGSPYKKVSPVNSRNCVFLKNILDESDELLINSHSVLYKFLIIIGSSMALLFIFLMYCKI</sequence>
<accession>X1ET74</accession>
<dbReference type="AlphaFoldDB" id="X1ET74"/>
<name>X1ET74_9ZZZZ</name>
<feature type="non-terminal residue" evidence="2">
    <location>
        <position position="1"/>
    </location>
</feature>